<dbReference type="EMBL" id="JAQLWV010000050">
    <property type="protein sequence ID" value="MDB7935676.1"/>
    <property type="molecule type" value="Genomic_DNA"/>
</dbReference>
<evidence type="ECO:0000256" key="1">
    <source>
        <dbReference type="SAM" id="Phobius"/>
    </source>
</evidence>
<dbReference type="EMBL" id="CYZT01000005">
    <property type="protein sequence ID" value="CUN61895.1"/>
    <property type="molecule type" value="Genomic_DNA"/>
</dbReference>
<dbReference type="EMBL" id="CP065315">
    <property type="protein sequence ID" value="QQR05901.1"/>
    <property type="molecule type" value="Genomic_DNA"/>
</dbReference>
<dbReference type="KEGG" id="fpla:A4U99_02625"/>
<evidence type="ECO:0000313" key="2">
    <source>
        <dbReference type="EMBL" id="CUN61895.1"/>
    </source>
</evidence>
<sequence length="309" mass="34417">MIVLILLAFAGMLAGIFLLLNMTPFEFAEDLTKSFASREPPISKKIGQLNHPRGAKGIQKTVREAKEMMILTGRGGKFAALCALSLFLAAMGAVICIVIQNYFMLPVLAAGMGLIPFWYVLFTSHSYKKLMNNEIETGLSIITSSYLRSESIITAIEENIHYLNPPVADVFRGFLAETGMISADVKQALSNMKPKLDNYIFREWVDAAIACQDDKSLKSTLTPIIGKLSDMRIVAAELDYLMYEPFKEFITMAFLLVGNIPLLYFLNKDWYNVLVNTGFGKGILAVCLLVLLISFAAVIRLTKPVEYKR</sequence>
<gene>
    <name evidence="2" type="ORF">ERS852411_00202</name>
    <name evidence="4" type="ORF">I5Q84_18575</name>
    <name evidence="3" type="ORF">PNE06_21560</name>
</gene>
<feature type="transmembrane region" description="Helical" evidence="1">
    <location>
        <begin position="249"/>
        <end position="266"/>
    </location>
</feature>
<dbReference type="OrthoDB" id="9780661at2"/>
<feature type="transmembrane region" description="Helical" evidence="1">
    <location>
        <begin position="78"/>
        <end position="98"/>
    </location>
</feature>
<feature type="transmembrane region" description="Helical" evidence="1">
    <location>
        <begin position="278"/>
        <end position="299"/>
    </location>
</feature>
<dbReference type="AlphaFoldDB" id="A0A173YFW9"/>
<organism evidence="2 5">
    <name type="scientific">Flavonifractor plautii</name>
    <name type="common">Fusobacterium plautii</name>
    <dbReference type="NCBI Taxonomy" id="292800"/>
    <lineage>
        <taxon>Bacteria</taxon>
        <taxon>Bacillati</taxon>
        <taxon>Bacillota</taxon>
        <taxon>Clostridia</taxon>
        <taxon>Eubacteriales</taxon>
        <taxon>Oscillospiraceae</taxon>
        <taxon>Flavonifractor</taxon>
    </lineage>
</organism>
<keyword evidence="1" id="KW-0472">Membrane</keyword>
<reference evidence="2 5" key="1">
    <citation type="submission" date="2015-09" db="EMBL/GenBank/DDBJ databases">
        <authorList>
            <consortium name="Pathogen Informatics"/>
        </authorList>
    </citation>
    <scope>NUCLEOTIDE SEQUENCE [LARGE SCALE GENOMIC DNA]</scope>
    <source>
        <strain evidence="2 5">2789STDY5608854</strain>
    </source>
</reference>
<accession>A0A173YFW9</accession>
<protein>
    <submittedName>
        <fullName evidence="2">Flp pilus assembly protein TadB</fullName>
    </submittedName>
</protein>
<evidence type="ECO:0000313" key="3">
    <source>
        <dbReference type="EMBL" id="MDB7935676.1"/>
    </source>
</evidence>
<feature type="transmembrane region" description="Helical" evidence="1">
    <location>
        <begin position="103"/>
        <end position="122"/>
    </location>
</feature>
<keyword evidence="1" id="KW-1133">Transmembrane helix</keyword>
<name>A0A173YFW9_FLAPL</name>
<evidence type="ECO:0000313" key="5">
    <source>
        <dbReference type="Proteomes" id="UP000095746"/>
    </source>
</evidence>
<keyword evidence="1" id="KW-0812">Transmembrane</keyword>
<dbReference type="Proteomes" id="UP001211173">
    <property type="component" value="Unassembled WGS sequence"/>
</dbReference>
<dbReference type="RefSeq" id="WP_055271713.1">
    <property type="nucleotide sequence ID" value="NZ_BAABZG010000001.1"/>
</dbReference>
<evidence type="ECO:0000313" key="6">
    <source>
        <dbReference type="Proteomes" id="UP000595792"/>
    </source>
</evidence>
<evidence type="ECO:0000313" key="4">
    <source>
        <dbReference type="EMBL" id="QQR05901.1"/>
    </source>
</evidence>
<dbReference type="Proteomes" id="UP000595792">
    <property type="component" value="Chromosome"/>
</dbReference>
<reference evidence="4 6" key="2">
    <citation type="submission" date="2020-11" db="EMBL/GenBank/DDBJ databases">
        <title>Closed and high quality bacterial genomes of the OMM12 community.</title>
        <authorList>
            <person name="Marbouty M."/>
            <person name="Lamy-Besnier Q."/>
            <person name="Debarbieux L."/>
            <person name="Koszul R."/>
        </authorList>
    </citation>
    <scope>NUCLEOTIDE SEQUENCE [LARGE SCALE GENOMIC DNA]</scope>
    <source>
        <strain evidence="4 6">YL31</strain>
    </source>
</reference>
<proteinExistence type="predicted"/>
<dbReference type="Proteomes" id="UP000095746">
    <property type="component" value="Unassembled WGS sequence"/>
</dbReference>
<reference evidence="3" key="3">
    <citation type="submission" date="2023-01" db="EMBL/GenBank/DDBJ databases">
        <title>Human gut microbiome strain richness.</title>
        <authorList>
            <person name="Chen-Liaw A."/>
        </authorList>
    </citation>
    <scope>NUCLEOTIDE SEQUENCE</scope>
    <source>
        <strain evidence="3">1001287st1_F4_1001285I_161205</strain>
    </source>
</reference>